<evidence type="ECO:0000256" key="3">
    <source>
        <dbReference type="ARBA" id="ARBA00022690"/>
    </source>
</evidence>
<proteinExistence type="evidence at transcript level"/>
<protein>
    <recommendedName>
        <fullName evidence="9">Pacifastin domain-containing protein</fullName>
    </recommendedName>
</protein>
<dbReference type="InterPro" id="IPR008037">
    <property type="entry name" value="Pacifastin_dom"/>
</dbReference>
<keyword evidence="5 7" id="KW-1015">Disulfide bond</keyword>
<keyword evidence="8" id="KW-0732">Signal</keyword>
<evidence type="ECO:0000256" key="5">
    <source>
        <dbReference type="ARBA" id="ARBA00023157"/>
    </source>
</evidence>
<feature type="disulfide bond" evidence="7">
    <location>
        <begin position="41"/>
        <end position="59"/>
    </location>
</feature>
<feature type="signal peptide" evidence="8">
    <location>
        <begin position="1"/>
        <end position="21"/>
    </location>
</feature>
<evidence type="ECO:0000313" key="10">
    <source>
        <dbReference type="EMBL" id="BAN20253.1"/>
    </source>
</evidence>
<dbReference type="AlphaFoldDB" id="R4WCP6"/>
<evidence type="ECO:0000256" key="6">
    <source>
        <dbReference type="ARBA" id="ARBA00029459"/>
    </source>
</evidence>
<keyword evidence="2" id="KW-0964">Secreted</keyword>
<comment type="subcellular location">
    <subcellularLocation>
        <location evidence="1">Secreted</location>
    </subcellularLocation>
</comment>
<evidence type="ECO:0000256" key="7">
    <source>
        <dbReference type="PROSITE-ProRule" id="PRU00776"/>
    </source>
</evidence>
<evidence type="ECO:0000256" key="2">
    <source>
        <dbReference type="ARBA" id="ARBA00022525"/>
    </source>
</evidence>
<keyword evidence="4 7" id="KW-0722">Serine protease inhibitor</keyword>
<dbReference type="SUPFAM" id="SSF57283">
    <property type="entry name" value="PMP inhibitors"/>
    <property type="match status" value="1"/>
</dbReference>
<dbReference type="PROSITE" id="PS51446">
    <property type="entry name" value="PACIFASTIN"/>
    <property type="match status" value="1"/>
</dbReference>
<dbReference type="Pfam" id="PF05375">
    <property type="entry name" value="Pacifastin_I"/>
    <property type="match status" value="1"/>
</dbReference>
<feature type="chain" id="PRO_5004381196" description="Pacifastin domain-containing protein" evidence="8">
    <location>
        <begin position="22"/>
        <end position="80"/>
    </location>
</feature>
<keyword evidence="3 7" id="KW-0646">Protease inhibitor</keyword>
<feature type="disulfide bond" evidence="7">
    <location>
        <begin position="31"/>
        <end position="46"/>
    </location>
</feature>
<evidence type="ECO:0000256" key="1">
    <source>
        <dbReference type="ARBA" id="ARBA00004613"/>
    </source>
</evidence>
<accession>R4WCP6</accession>
<dbReference type="EMBL" id="AK417038">
    <property type="protein sequence ID" value="BAN20253.1"/>
    <property type="molecule type" value="mRNA"/>
</dbReference>
<sequence length="80" mass="8659">MRISFAIFAFLIICLVAVVQSQGQGGRGRVCTPGETWKESCRTCTCSPKGMPICPRILCPGADGFIRVDLPPMKPAEDDD</sequence>
<dbReference type="GO" id="GO:0004867">
    <property type="term" value="F:serine-type endopeptidase inhibitor activity"/>
    <property type="evidence" value="ECO:0007669"/>
    <property type="project" value="UniProtKB-UniRule"/>
</dbReference>
<feature type="disulfide bond" evidence="7">
    <location>
        <begin position="44"/>
        <end position="54"/>
    </location>
</feature>
<evidence type="ECO:0000259" key="9">
    <source>
        <dbReference type="PROSITE" id="PS51446"/>
    </source>
</evidence>
<evidence type="ECO:0000256" key="8">
    <source>
        <dbReference type="SAM" id="SignalP"/>
    </source>
</evidence>
<name>R4WCP6_RIPPE</name>
<dbReference type="GO" id="GO:0005576">
    <property type="term" value="C:extracellular region"/>
    <property type="evidence" value="ECO:0007669"/>
    <property type="project" value="UniProtKB-SubCell"/>
</dbReference>
<reference evidence="10" key="1">
    <citation type="journal article" date="2013" name="PLoS ONE">
        <title>Gene expression in gut symbiotic organ of stinkbug affected by extracellular bacterial symbiont.</title>
        <authorList>
            <person name="Futahashi R."/>
            <person name="Tanaka K."/>
            <person name="Tanahashi M."/>
            <person name="Nikoh N."/>
            <person name="Kikuchi Y."/>
            <person name="Lee B.L."/>
            <person name="Fukatsu T."/>
        </authorList>
    </citation>
    <scope>NUCLEOTIDE SEQUENCE</scope>
    <source>
        <tissue evidence="10">Midgut</tissue>
    </source>
</reference>
<dbReference type="InterPro" id="IPR036201">
    <property type="entry name" value="Pacifastin_dom_sf"/>
</dbReference>
<organism evidence="10">
    <name type="scientific">Riptortus pedestris</name>
    <name type="common">Bean bug</name>
    <dbReference type="NCBI Taxonomy" id="329032"/>
    <lineage>
        <taxon>Eukaryota</taxon>
        <taxon>Metazoa</taxon>
        <taxon>Ecdysozoa</taxon>
        <taxon>Arthropoda</taxon>
        <taxon>Hexapoda</taxon>
        <taxon>Insecta</taxon>
        <taxon>Pterygota</taxon>
        <taxon>Neoptera</taxon>
        <taxon>Paraneoptera</taxon>
        <taxon>Hemiptera</taxon>
        <taxon>Heteroptera</taxon>
        <taxon>Panheteroptera</taxon>
        <taxon>Pentatomomorpha</taxon>
        <taxon>Coreoidea</taxon>
        <taxon>Alydidae</taxon>
        <taxon>Riptortus</taxon>
    </lineage>
</organism>
<feature type="domain" description="Pacifastin" evidence="9">
    <location>
        <begin position="28"/>
        <end position="62"/>
    </location>
</feature>
<evidence type="ECO:0000256" key="4">
    <source>
        <dbReference type="ARBA" id="ARBA00022900"/>
    </source>
</evidence>
<comment type="caution">
    <text evidence="7">Lacks conserved residue(s) required for the propagation of feature annotation.</text>
</comment>
<comment type="similarity">
    <text evidence="6 7">Belongs to the protease inhibitor I19 family.</text>
</comment>